<protein>
    <submittedName>
        <fullName evidence="2">Uncharacterized protein</fullName>
    </submittedName>
</protein>
<accession>A0AAV9GNE5</accession>
<evidence type="ECO:0000256" key="1">
    <source>
        <dbReference type="SAM" id="MobiDB-lite"/>
    </source>
</evidence>
<dbReference type="Proteomes" id="UP001321760">
    <property type="component" value="Unassembled WGS sequence"/>
</dbReference>
<gene>
    <name evidence="2" type="ORF">QBC34DRAFT_82111</name>
</gene>
<reference evidence="2" key="2">
    <citation type="submission" date="2023-05" db="EMBL/GenBank/DDBJ databases">
        <authorList>
            <consortium name="Lawrence Berkeley National Laboratory"/>
            <person name="Steindorff A."/>
            <person name="Hensen N."/>
            <person name="Bonometti L."/>
            <person name="Westerberg I."/>
            <person name="Brannstrom I.O."/>
            <person name="Guillou S."/>
            <person name="Cros-Aarteil S."/>
            <person name="Calhoun S."/>
            <person name="Haridas S."/>
            <person name="Kuo A."/>
            <person name="Mondo S."/>
            <person name="Pangilinan J."/>
            <person name="Riley R."/>
            <person name="Labutti K."/>
            <person name="Andreopoulos B."/>
            <person name="Lipzen A."/>
            <person name="Chen C."/>
            <person name="Yanf M."/>
            <person name="Daum C."/>
            <person name="Ng V."/>
            <person name="Clum A."/>
            <person name="Ohm R."/>
            <person name="Martin F."/>
            <person name="Silar P."/>
            <person name="Natvig D."/>
            <person name="Lalanne C."/>
            <person name="Gautier V."/>
            <person name="Ament-Velasquez S.L."/>
            <person name="Kruys A."/>
            <person name="Hutchinson M.I."/>
            <person name="Powell A.J."/>
            <person name="Barry K."/>
            <person name="Miller A.N."/>
            <person name="Grigoriev I.V."/>
            <person name="Debuchy R."/>
            <person name="Gladieux P."/>
            <person name="Thoren M.H."/>
            <person name="Johannesson H."/>
        </authorList>
    </citation>
    <scope>NUCLEOTIDE SEQUENCE</scope>
    <source>
        <strain evidence="2">PSN243</strain>
    </source>
</reference>
<evidence type="ECO:0000313" key="2">
    <source>
        <dbReference type="EMBL" id="KAK4450113.1"/>
    </source>
</evidence>
<dbReference type="AlphaFoldDB" id="A0AAV9GNE5"/>
<proteinExistence type="predicted"/>
<feature type="region of interest" description="Disordered" evidence="1">
    <location>
        <begin position="45"/>
        <end position="73"/>
    </location>
</feature>
<dbReference type="EMBL" id="MU865934">
    <property type="protein sequence ID" value="KAK4450113.1"/>
    <property type="molecule type" value="Genomic_DNA"/>
</dbReference>
<organism evidence="2 3">
    <name type="scientific">Podospora aff. communis PSN243</name>
    <dbReference type="NCBI Taxonomy" id="3040156"/>
    <lineage>
        <taxon>Eukaryota</taxon>
        <taxon>Fungi</taxon>
        <taxon>Dikarya</taxon>
        <taxon>Ascomycota</taxon>
        <taxon>Pezizomycotina</taxon>
        <taxon>Sordariomycetes</taxon>
        <taxon>Sordariomycetidae</taxon>
        <taxon>Sordariales</taxon>
        <taxon>Podosporaceae</taxon>
        <taxon>Podospora</taxon>
    </lineage>
</organism>
<feature type="compositionally biased region" description="Basic and acidic residues" evidence="1">
    <location>
        <begin position="63"/>
        <end position="73"/>
    </location>
</feature>
<evidence type="ECO:0000313" key="3">
    <source>
        <dbReference type="Proteomes" id="UP001321760"/>
    </source>
</evidence>
<feature type="region of interest" description="Disordered" evidence="1">
    <location>
        <begin position="210"/>
        <end position="237"/>
    </location>
</feature>
<sequence>MAQLAFSVLASSMQSMEKHLPKHGVLAEEWRLRCLKGRSSLVRGISAGQADPGGRSGGQGSSRHFDWPGDPMKVADKKNNFRPASRILSNDKRWMTAAEATCPGKKLAQLVMLCFSARGRCEQPITPASGFALVTHVGTPWAAAPEWLLHWLSARKILLFSPCVKPPPGPAIAGRTLPASTVCLGNHLITAATQSKAPLMTLNEREPGCHGPHLEIGKQAKLGGTTPRWAEPGSPRHRQACCSRPNLDVSGNLQVHNPPRQ</sequence>
<name>A0AAV9GNE5_9PEZI</name>
<comment type="caution">
    <text evidence="2">The sequence shown here is derived from an EMBL/GenBank/DDBJ whole genome shotgun (WGS) entry which is preliminary data.</text>
</comment>
<reference evidence="2" key="1">
    <citation type="journal article" date="2023" name="Mol. Phylogenet. Evol.">
        <title>Genome-scale phylogeny and comparative genomics of the fungal order Sordariales.</title>
        <authorList>
            <person name="Hensen N."/>
            <person name="Bonometti L."/>
            <person name="Westerberg I."/>
            <person name="Brannstrom I.O."/>
            <person name="Guillou S."/>
            <person name="Cros-Aarteil S."/>
            <person name="Calhoun S."/>
            <person name="Haridas S."/>
            <person name="Kuo A."/>
            <person name="Mondo S."/>
            <person name="Pangilinan J."/>
            <person name="Riley R."/>
            <person name="LaButti K."/>
            <person name="Andreopoulos B."/>
            <person name="Lipzen A."/>
            <person name="Chen C."/>
            <person name="Yan M."/>
            <person name="Daum C."/>
            <person name="Ng V."/>
            <person name="Clum A."/>
            <person name="Steindorff A."/>
            <person name="Ohm R.A."/>
            <person name="Martin F."/>
            <person name="Silar P."/>
            <person name="Natvig D.O."/>
            <person name="Lalanne C."/>
            <person name="Gautier V."/>
            <person name="Ament-Velasquez S.L."/>
            <person name="Kruys A."/>
            <person name="Hutchinson M.I."/>
            <person name="Powell A.J."/>
            <person name="Barry K."/>
            <person name="Miller A.N."/>
            <person name="Grigoriev I.V."/>
            <person name="Debuchy R."/>
            <person name="Gladieux P."/>
            <person name="Hiltunen Thoren M."/>
            <person name="Johannesson H."/>
        </authorList>
    </citation>
    <scope>NUCLEOTIDE SEQUENCE</scope>
    <source>
        <strain evidence="2">PSN243</strain>
    </source>
</reference>
<keyword evidence="3" id="KW-1185">Reference proteome</keyword>